<evidence type="ECO:0000313" key="2">
    <source>
        <dbReference type="EMBL" id="MDP9806906.1"/>
    </source>
</evidence>
<reference evidence="2 3" key="1">
    <citation type="submission" date="2023-07" db="EMBL/GenBank/DDBJ databases">
        <title>Sequencing the genomes of 1000 actinobacteria strains.</title>
        <authorList>
            <person name="Klenk H.-P."/>
        </authorList>
    </citation>
    <scope>NUCLEOTIDE SEQUENCE [LARGE SCALE GENOMIC DNA]</scope>
    <source>
        <strain evidence="2 3">DSM 17163</strain>
    </source>
</reference>
<accession>A0ABT9NHM1</accession>
<feature type="transmembrane region" description="Helical" evidence="1">
    <location>
        <begin position="12"/>
        <end position="31"/>
    </location>
</feature>
<comment type="caution">
    <text evidence="2">The sequence shown here is derived from an EMBL/GenBank/DDBJ whole genome shotgun (WGS) entry which is preliminary data.</text>
</comment>
<organism evidence="2 3">
    <name type="scientific">Trueperella bonasi</name>
    <dbReference type="NCBI Taxonomy" id="312286"/>
    <lineage>
        <taxon>Bacteria</taxon>
        <taxon>Bacillati</taxon>
        <taxon>Actinomycetota</taxon>
        <taxon>Actinomycetes</taxon>
        <taxon>Actinomycetales</taxon>
        <taxon>Actinomycetaceae</taxon>
        <taxon>Trueperella</taxon>
    </lineage>
</organism>
<sequence length="209" mass="22999">MIKNLGEKYSPLYFLATLGFGGMAFFLMVFMHLTPHPGTMMPTFETIQDAFGSGDAFINAVIVIHFRLLLWNFREFNIFCGTEAYAKHRESNTEVPLMAIPLTLGASPSCVIDTRFWACRTWARLAAAFTQVCPGVGLSVVSMFFLRNGLIGNGLLAEDSFLFLAYLAGVAVIAAITLWAVIALYRNQLSKNGALAREKVEDAERVAVA</sequence>
<dbReference type="EMBL" id="JAUSQX010000001">
    <property type="protein sequence ID" value="MDP9806906.1"/>
    <property type="molecule type" value="Genomic_DNA"/>
</dbReference>
<proteinExistence type="predicted"/>
<dbReference type="Proteomes" id="UP001243212">
    <property type="component" value="Unassembled WGS sequence"/>
</dbReference>
<keyword evidence="1" id="KW-0472">Membrane</keyword>
<feature type="transmembrane region" description="Helical" evidence="1">
    <location>
        <begin position="161"/>
        <end position="185"/>
    </location>
</feature>
<evidence type="ECO:0000256" key="1">
    <source>
        <dbReference type="SAM" id="Phobius"/>
    </source>
</evidence>
<feature type="transmembrane region" description="Helical" evidence="1">
    <location>
        <begin position="51"/>
        <end position="70"/>
    </location>
</feature>
<gene>
    <name evidence="2" type="ORF">J2S70_001488</name>
</gene>
<evidence type="ECO:0000313" key="3">
    <source>
        <dbReference type="Proteomes" id="UP001243212"/>
    </source>
</evidence>
<keyword evidence="1" id="KW-0812">Transmembrane</keyword>
<keyword evidence="1" id="KW-1133">Transmembrane helix</keyword>
<feature type="transmembrane region" description="Helical" evidence="1">
    <location>
        <begin position="125"/>
        <end position="146"/>
    </location>
</feature>
<protein>
    <submittedName>
        <fullName evidence="2">Uncharacterized protein</fullName>
    </submittedName>
</protein>
<keyword evidence="3" id="KW-1185">Reference proteome</keyword>
<name>A0ABT9NHM1_9ACTO</name>
<dbReference type="RefSeq" id="WP_307683092.1">
    <property type="nucleotide sequence ID" value="NZ_JAUSQX010000001.1"/>
</dbReference>